<name>A0A7C2CTZ4_DICTH</name>
<gene>
    <name evidence="4" type="ORF">ENU78_03245</name>
</gene>
<feature type="domain" description="Phosphoribosyltransferase" evidence="3">
    <location>
        <begin position="7"/>
        <end position="147"/>
    </location>
</feature>
<dbReference type="OMA" id="LDCKNIH"/>
<dbReference type="PANTHER" id="PTHR43363">
    <property type="entry name" value="HYPOXANTHINE PHOSPHORIBOSYLTRANSFERASE"/>
    <property type="match status" value="1"/>
</dbReference>
<reference evidence="4" key="1">
    <citation type="journal article" date="2020" name="mSystems">
        <title>Genome- and Community-Level Interaction Insights into Carbon Utilization and Element Cycling Functions of Hydrothermarchaeota in Hydrothermal Sediment.</title>
        <authorList>
            <person name="Zhou Z."/>
            <person name="Liu Y."/>
            <person name="Xu W."/>
            <person name="Pan J."/>
            <person name="Luo Z.H."/>
            <person name="Li M."/>
        </authorList>
    </citation>
    <scope>NUCLEOTIDE SEQUENCE [LARGE SCALE GENOMIC DNA]</scope>
    <source>
        <strain evidence="4">SpSt-70</strain>
    </source>
</reference>
<dbReference type="InterPro" id="IPR000836">
    <property type="entry name" value="PRTase_dom"/>
</dbReference>
<dbReference type="InterPro" id="IPR029057">
    <property type="entry name" value="PRTase-like"/>
</dbReference>
<organism evidence="4">
    <name type="scientific">Dictyoglomus thermophilum</name>
    <dbReference type="NCBI Taxonomy" id="14"/>
    <lineage>
        <taxon>Bacteria</taxon>
        <taxon>Pseudomonadati</taxon>
        <taxon>Dictyoglomota</taxon>
        <taxon>Dictyoglomia</taxon>
        <taxon>Dictyoglomales</taxon>
        <taxon>Dictyoglomaceae</taxon>
        <taxon>Dictyoglomus</taxon>
    </lineage>
</organism>
<dbReference type="CDD" id="cd06223">
    <property type="entry name" value="PRTases_typeI"/>
    <property type="match status" value="1"/>
</dbReference>
<dbReference type="Pfam" id="PF00156">
    <property type="entry name" value="Pribosyltran"/>
    <property type="match status" value="1"/>
</dbReference>
<keyword evidence="1 4" id="KW-0328">Glycosyltransferase</keyword>
<evidence type="ECO:0000259" key="3">
    <source>
        <dbReference type="Pfam" id="PF00156"/>
    </source>
</evidence>
<evidence type="ECO:0000313" key="4">
    <source>
        <dbReference type="EMBL" id="HGK23458.1"/>
    </source>
</evidence>
<dbReference type="RefSeq" id="WP_012547674.1">
    <property type="nucleotide sequence ID" value="NZ_VTFL01000004.1"/>
</dbReference>
<dbReference type="GO" id="GO:0016757">
    <property type="term" value="F:glycosyltransferase activity"/>
    <property type="evidence" value="ECO:0007669"/>
    <property type="project" value="UniProtKB-KW"/>
</dbReference>
<dbReference type="Gene3D" id="3.40.50.2020">
    <property type="match status" value="1"/>
</dbReference>
<keyword evidence="2 4" id="KW-0808">Transferase</keyword>
<evidence type="ECO:0000256" key="1">
    <source>
        <dbReference type="ARBA" id="ARBA00022676"/>
    </source>
</evidence>
<dbReference type="SUPFAM" id="SSF53271">
    <property type="entry name" value="PRTase-like"/>
    <property type="match status" value="1"/>
</dbReference>
<protein>
    <submittedName>
        <fullName evidence="4">Phosphoribosyltransferase</fullName>
    </submittedName>
</protein>
<dbReference type="AlphaFoldDB" id="A0A7C2CTZ4"/>
<dbReference type="PANTHER" id="PTHR43363:SF2">
    <property type="entry name" value="PHOSPHORIBOSYLTRANSFERASE"/>
    <property type="match status" value="1"/>
</dbReference>
<proteinExistence type="predicted"/>
<evidence type="ECO:0000256" key="2">
    <source>
        <dbReference type="ARBA" id="ARBA00022679"/>
    </source>
</evidence>
<comment type="caution">
    <text evidence="4">The sequence shown here is derived from an EMBL/GenBank/DDBJ whole genome shotgun (WGS) entry which is preliminary data.</text>
</comment>
<sequence length="195" mass="22434">MEFIAPSWEEIYNLCLDLSDRIKQQKYEPEIIVGIARGGWIPARILSDLLGNSYTANLKIDFYRGVGETKDRPVITQTISTIVEGKKVLITDDVADSGKSLKVAKEHLEQCGASQVKIATIYYKPWSIIKPDFYISETEAWIVFPWERKEFVQKMYESLKSKGLSKEEILNELLKTNLPKDLLERFLRDITGEEL</sequence>
<dbReference type="EMBL" id="DTDV01000007">
    <property type="protein sequence ID" value="HGK23458.1"/>
    <property type="molecule type" value="Genomic_DNA"/>
</dbReference>
<accession>A0A7C2CTZ4</accession>